<dbReference type="NCBIfam" id="TIGR00440">
    <property type="entry name" value="glnS"/>
    <property type="match status" value="1"/>
</dbReference>
<dbReference type="InterPro" id="IPR049437">
    <property type="entry name" value="tRNA-synt_1c_C2"/>
</dbReference>
<evidence type="ECO:0000256" key="3">
    <source>
        <dbReference type="ARBA" id="ARBA00022741"/>
    </source>
</evidence>
<evidence type="ECO:0000256" key="8">
    <source>
        <dbReference type="RuleBase" id="RU363037"/>
    </source>
</evidence>
<evidence type="ECO:0000256" key="4">
    <source>
        <dbReference type="ARBA" id="ARBA00022840"/>
    </source>
</evidence>
<dbReference type="PANTHER" id="PTHR43097:SF5">
    <property type="entry name" value="GLUTAMATE--TRNA LIGASE"/>
    <property type="match status" value="1"/>
</dbReference>
<dbReference type="InterPro" id="IPR011035">
    <property type="entry name" value="Ribosomal_bL25/Gln-tRNA_synth"/>
</dbReference>
<keyword evidence="4 8" id="KW-0067">ATP-binding</keyword>
<dbReference type="Proteomes" id="UP000829517">
    <property type="component" value="Unassembled WGS sequence"/>
</dbReference>
<evidence type="ECO:0000313" key="13">
    <source>
        <dbReference type="EMBL" id="MCF8713626.1"/>
    </source>
</evidence>
<proteinExistence type="inferred from homology"/>
<reference evidence="13 14" key="1">
    <citation type="submission" date="2021-01" db="EMBL/GenBank/DDBJ databases">
        <title>Genome sequencing of Joostella atrarenae M1-2 (= KCTC 23194).</title>
        <authorList>
            <person name="Zakaria M.R."/>
            <person name="Lam M.Q."/>
            <person name="Chong C.S."/>
        </authorList>
    </citation>
    <scope>NUCLEOTIDE SEQUENCE [LARGE SCALE GENOMIC DNA]</scope>
    <source>
        <strain evidence="13 14">M1-2</strain>
    </source>
</reference>
<dbReference type="RefSeq" id="WP_236957592.1">
    <property type="nucleotide sequence ID" value="NZ_JAETXX010000001.1"/>
</dbReference>
<comment type="caution">
    <text evidence="13">The sequence shown here is derived from an EMBL/GenBank/DDBJ whole genome shotgun (WGS) entry which is preliminary data.</text>
</comment>
<evidence type="ECO:0000259" key="12">
    <source>
        <dbReference type="Pfam" id="PF20974"/>
    </source>
</evidence>
<keyword evidence="3 8" id="KW-0547">Nucleotide-binding</keyword>
<evidence type="ECO:0000256" key="7">
    <source>
        <dbReference type="NCBIfam" id="TIGR00440"/>
    </source>
</evidence>
<dbReference type="PANTHER" id="PTHR43097">
    <property type="entry name" value="GLUTAMINE-TRNA LIGASE"/>
    <property type="match status" value="1"/>
</dbReference>
<dbReference type="Pfam" id="PF00749">
    <property type="entry name" value="tRNA-synt_1c"/>
    <property type="match status" value="1"/>
</dbReference>
<dbReference type="InterPro" id="IPR020058">
    <property type="entry name" value="Glu/Gln-tRNA-synth_Ib_cat-dom"/>
</dbReference>
<keyword evidence="6 8" id="KW-0030">Aminoacyl-tRNA synthetase</keyword>
<comment type="similarity">
    <text evidence="8">Belongs to the class-I aminoacyl-tRNA synthetase family.</text>
</comment>
<dbReference type="InterPro" id="IPR050132">
    <property type="entry name" value="Gln/Glu-tRNA_Ligase"/>
</dbReference>
<dbReference type="SUPFAM" id="SSF52374">
    <property type="entry name" value="Nucleotidylyl transferase"/>
    <property type="match status" value="1"/>
</dbReference>
<dbReference type="InterPro" id="IPR001412">
    <property type="entry name" value="aa-tRNA-synth_I_CS"/>
</dbReference>
<protein>
    <recommendedName>
        <fullName evidence="7">Glutamine--tRNA ligase</fullName>
        <ecNumber evidence="7">6.1.1.18</ecNumber>
    </recommendedName>
</protein>
<dbReference type="Pfam" id="PF03950">
    <property type="entry name" value="tRNA-synt_1c_C"/>
    <property type="match status" value="1"/>
</dbReference>
<accession>A0ABS9IZM1</accession>
<evidence type="ECO:0000256" key="6">
    <source>
        <dbReference type="ARBA" id="ARBA00023146"/>
    </source>
</evidence>
<feature type="domain" description="Glutamyl/glutaminyl-tRNA synthetase class Ib anti-codon binding" evidence="11">
    <location>
        <begin position="341"/>
        <end position="441"/>
    </location>
</feature>
<keyword evidence="14" id="KW-1185">Reference proteome</keyword>
<dbReference type="InterPro" id="IPR020056">
    <property type="entry name" value="Rbsml_bL25/Gln-tRNA_synth_N"/>
</dbReference>
<dbReference type="InterPro" id="IPR004514">
    <property type="entry name" value="Gln-tRNA-synth"/>
</dbReference>
<keyword evidence="1" id="KW-0963">Cytoplasm</keyword>
<evidence type="ECO:0000313" key="14">
    <source>
        <dbReference type="Proteomes" id="UP000829517"/>
    </source>
</evidence>
<evidence type="ECO:0000256" key="2">
    <source>
        <dbReference type="ARBA" id="ARBA00022598"/>
    </source>
</evidence>
<sequence>MAEEEKSLNFIEHIIEDDIKEGFDKEKLRFRFPPEPNGYLHIGHASSICLNFGLGERYNAPVNLRFDDTNPAKEEQEYVDAIKRDVEWLGYEWKEERYASDYFQQLFDWAVEFIKNGKAYVDSQTSEEIAAQKGTPTTPGTDSPYRNRSVEENLDLFQRMKNGEFDSGAHVLRAKIDMSSSNMLMRDPIMYRILHKAHHRTNTDWCIYPMYDWTHGESDYIEQVSHSFCTLEFGMHRELYNWFLEQVTEPSKVQPKQREFARRNLSHTIVSKRKLLRLVEEGVVNGWDDPRMPTISGLRRRGYTPESIKNFAKTIGIAKRDNLIDVSLLEFHAREDLNKKSPRIMAVLNPLKVVITNYPENTDEYIETENNPEAEVLTYRKVPFSREIYIEQEDFREEANRKFFRLKLGGEVRLKGAYIIKAEKAIKDDEGNIIEVHCTYDPLSKSGSGTEESQRKVKGTLHWVSIPHATEVEVRQYDRLFTEAEPDRHEGKDFMEFLNPNSLTVIKGYIEPSINTAEAGDHFQFQRIGYFSVDKDSTKDNIVFNKTVGLRDSWAKLDKS</sequence>
<dbReference type="Gene3D" id="2.40.240.10">
    <property type="entry name" value="Ribosomal Protein L25, Chain P"/>
    <property type="match status" value="2"/>
</dbReference>
<evidence type="ECO:0000259" key="10">
    <source>
        <dbReference type="Pfam" id="PF00749"/>
    </source>
</evidence>
<dbReference type="PROSITE" id="PS00178">
    <property type="entry name" value="AA_TRNA_LIGASE_I"/>
    <property type="match status" value="1"/>
</dbReference>
<dbReference type="NCBIfam" id="NF011291">
    <property type="entry name" value="PRK14703.1"/>
    <property type="match status" value="1"/>
</dbReference>
<evidence type="ECO:0000256" key="9">
    <source>
        <dbReference type="SAM" id="MobiDB-lite"/>
    </source>
</evidence>
<dbReference type="InterPro" id="IPR014729">
    <property type="entry name" value="Rossmann-like_a/b/a_fold"/>
</dbReference>
<evidence type="ECO:0000256" key="5">
    <source>
        <dbReference type="ARBA" id="ARBA00022917"/>
    </source>
</evidence>
<dbReference type="Gene3D" id="3.40.50.620">
    <property type="entry name" value="HUPs"/>
    <property type="match status" value="1"/>
</dbReference>
<dbReference type="SUPFAM" id="SSF50715">
    <property type="entry name" value="Ribosomal protein L25-like"/>
    <property type="match status" value="1"/>
</dbReference>
<keyword evidence="2 8" id="KW-0436">Ligase</keyword>
<dbReference type="EMBL" id="JAETXX010000001">
    <property type="protein sequence ID" value="MCF8713626.1"/>
    <property type="molecule type" value="Genomic_DNA"/>
</dbReference>
<keyword evidence="5 8" id="KW-0648">Protein biosynthesis</keyword>
<evidence type="ECO:0000259" key="11">
    <source>
        <dbReference type="Pfam" id="PF03950"/>
    </source>
</evidence>
<dbReference type="Pfam" id="PF20974">
    <property type="entry name" value="tRNA-synt_1c_C2"/>
    <property type="match status" value="1"/>
</dbReference>
<dbReference type="GO" id="GO:0016874">
    <property type="term" value="F:ligase activity"/>
    <property type="evidence" value="ECO:0007669"/>
    <property type="project" value="UniProtKB-KW"/>
</dbReference>
<evidence type="ECO:0000256" key="1">
    <source>
        <dbReference type="ARBA" id="ARBA00022490"/>
    </source>
</evidence>
<feature type="domain" description="tRNA synthetases class I (E and Q) anti-codon binding" evidence="12">
    <location>
        <begin position="460"/>
        <end position="534"/>
    </location>
</feature>
<gene>
    <name evidence="13" type="ORF">JM658_02205</name>
</gene>
<name>A0ABS9IZM1_9FLAO</name>
<dbReference type="InterPro" id="IPR020059">
    <property type="entry name" value="Glu/Gln-tRNA-synth_Ib_codon-bd"/>
</dbReference>
<feature type="domain" description="Glutamyl/glutaminyl-tRNA synthetase class Ib catalytic" evidence="10">
    <location>
        <begin position="27"/>
        <end position="338"/>
    </location>
</feature>
<feature type="region of interest" description="Disordered" evidence="9">
    <location>
        <begin position="128"/>
        <end position="147"/>
    </location>
</feature>
<organism evidence="13 14">
    <name type="scientific">Joostella atrarenae</name>
    <dbReference type="NCBI Taxonomy" id="679257"/>
    <lineage>
        <taxon>Bacteria</taxon>
        <taxon>Pseudomonadati</taxon>
        <taxon>Bacteroidota</taxon>
        <taxon>Flavobacteriia</taxon>
        <taxon>Flavobacteriales</taxon>
        <taxon>Flavobacteriaceae</taxon>
        <taxon>Joostella</taxon>
    </lineage>
</organism>
<dbReference type="EC" id="6.1.1.18" evidence="7"/>
<feature type="compositionally biased region" description="Polar residues" evidence="9">
    <location>
        <begin position="134"/>
        <end position="146"/>
    </location>
</feature>